<dbReference type="KEGG" id="mmab:HQ865_01310"/>
<sequence length="154" mass="17902">MSTKTPRINYSHNWNNKLMCIAHTTIRPRNDEKFIVGRIFDICLDGEVIGEGIIRTIVHFKLYQLNETMAQIDTGYDRQTAIEMMKKVYAGCRYDYDTQDFSLITIRMPDTRVPYCIPTLLKKTDPQACLFPESEGMSRHPSAHEIFEHNQQPA</sequence>
<evidence type="ECO:0000313" key="1">
    <source>
        <dbReference type="EMBL" id="QKJ28453.1"/>
    </source>
</evidence>
<dbReference type="EMBL" id="CP054139">
    <property type="protein sequence ID" value="QKJ28453.1"/>
    <property type="molecule type" value="Genomic_DNA"/>
</dbReference>
<protein>
    <recommendedName>
        <fullName evidence="3">ASCH domain-containing protein</fullName>
    </recommendedName>
</protein>
<accession>A0A7D4TK21</accession>
<dbReference type="RefSeq" id="WP_173413155.1">
    <property type="nucleotide sequence ID" value="NZ_CP054139.1"/>
</dbReference>
<evidence type="ECO:0000313" key="2">
    <source>
        <dbReference type="Proteomes" id="UP000505355"/>
    </source>
</evidence>
<name>A0A7D4TK21_9SPHI</name>
<proteinExistence type="predicted"/>
<reference evidence="1 2" key="1">
    <citation type="submission" date="2020-05" db="EMBL/GenBank/DDBJ databases">
        <title>Mucilaginibacter mali sp. nov.</title>
        <authorList>
            <person name="Kim H.S."/>
            <person name="Lee K.C."/>
            <person name="Suh M.K."/>
            <person name="Kim J.-S."/>
            <person name="Han K.-I."/>
            <person name="Eom M.K."/>
            <person name="Shin Y.K."/>
            <person name="Lee J.-S."/>
        </authorList>
    </citation>
    <scope>NUCLEOTIDE SEQUENCE [LARGE SCALE GENOMIC DNA]</scope>
    <source>
        <strain evidence="1 2">G2-14</strain>
    </source>
</reference>
<evidence type="ECO:0008006" key="3">
    <source>
        <dbReference type="Google" id="ProtNLM"/>
    </source>
</evidence>
<organism evidence="1 2">
    <name type="scientific">Mucilaginibacter mali</name>
    <dbReference type="NCBI Taxonomy" id="2740462"/>
    <lineage>
        <taxon>Bacteria</taxon>
        <taxon>Pseudomonadati</taxon>
        <taxon>Bacteroidota</taxon>
        <taxon>Sphingobacteriia</taxon>
        <taxon>Sphingobacteriales</taxon>
        <taxon>Sphingobacteriaceae</taxon>
        <taxon>Mucilaginibacter</taxon>
    </lineage>
</organism>
<dbReference type="AlphaFoldDB" id="A0A7D4TK21"/>
<keyword evidence="2" id="KW-1185">Reference proteome</keyword>
<gene>
    <name evidence="1" type="ORF">HQ865_01310</name>
</gene>
<dbReference type="Proteomes" id="UP000505355">
    <property type="component" value="Chromosome"/>
</dbReference>